<name>A0ABT4UPM9_9BACT</name>
<protein>
    <submittedName>
        <fullName evidence="3">NUDIX hydrolase</fullName>
    </submittedName>
</protein>
<dbReference type="Gene3D" id="3.90.79.10">
    <property type="entry name" value="Nucleoside Triphosphate Pyrophosphohydrolase"/>
    <property type="match status" value="1"/>
</dbReference>
<dbReference type="Proteomes" id="UP001210231">
    <property type="component" value="Unassembled WGS sequence"/>
</dbReference>
<evidence type="ECO:0000313" key="4">
    <source>
        <dbReference type="Proteomes" id="UP001210231"/>
    </source>
</evidence>
<dbReference type="SUPFAM" id="SSF55811">
    <property type="entry name" value="Nudix"/>
    <property type="match status" value="1"/>
</dbReference>
<evidence type="ECO:0000259" key="2">
    <source>
        <dbReference type="PROSITE" id="PS51462"/>
    </source>
</evidence>
<dbReference type="InterPro" id="IPR015797">
    <property type="entry name" value="NUDIX_hydrolase-like_dom_sf"/>
</dbReference>
<feature type="domain" description="Nudix hydrolase" evidence="2">
    <location>
        <begin position="41"/>
        <end position="171"/>
    </location>
</feature>
<gene>
    <name evidence="3" type="ORF">O3P16_18500</name>
</gene>
<reference evidence="3 4" key="1">
    <citation type="submission" date="2022-12" db="EMBL/GenBank/DDBJ databases">
        <title>Chitinophagaceae gen. sp. nov., a new member of the family Chitinophagaceae, isolated from soil in a chemical factory.</title>
        <authorList>
            <person name="Ke Z."/>
        </authorList>
    </citation>
    <scope>NUCLEOTIDE SEQUENCE [LARGE SCALE GENOMIC DNA]</scope>
    <source>
        <strain evidence="3 4">LY-5</strain>
    </source>
</reference>
<dbReference type="GO" id="GO:0016787">
    <property type="term" value="F:hydrolase activity"/>
    <property type="evidence" value="ECO:0007669"/>
    <property type="project" value="UniProtKB-KW"/>
</dbReference>
<dbReference type="EMBL" id="JAQGEF010000046">
    <property type="protein sequence ID" value="MDA3616806.1"/>
    <property type="molecule type" value="Genomic_DNA"/>
</dbReference>
<dbReference type="Pfam" id="PF00293">
    <property type="entry name" value="NUDIX"/>
    <property type="match status" value="1"/>
</dbReference>
<dbReference type="InterPro" id="IPR000086">
    <property type="entry name" value="NUDIX_hydrolase_dom"/>
</dbReference>
<comment type="caution">
    <text evidence="3">The sequence shown here is derived from an EMBL/GenBank/DDBJ whole genome shotgun (WGS) entry which is preliminary data.</text>
</comment>
<keyword evidence="1 3" id="KW-0378">Hydrolase</keyword>
<dbReference type="CDD" id="cd03424">
    <property type="entry name" value="NUDIX_ADPRase_Nudt5_UGPPase_Nudt14"/>
    <property type="match status" value="1"/>
</dbReference>
<organism evidence="3 4">
    <name type="scientific">Polluticaenibacter yanchengensis</name>
    <dbReference type="NCBI Taxonomy" id="3014562"/>
    <lineage>
        <taxon>Bacteria</taxon>
        <taxon>Pseudomonadati</taxon>
        <taxon>Bacteroidota</taxon>
        <taxon>Chitinophagia</taxon>
        <taxon>Chitinophagales</taxon>
        <taxon>Chitinophagaceae</taxon>
        <taxon>Polluticaenibacter</taxon>
    </lineage>
</organism>
<keyword evidence="4" id="KW-1185">Reference proteome</keyword>
<evidence type="ECO:0000256" key="1">
    <source>
        <dbReference type="ARBA" id="ARBA00022801"/>
    </source>
</evidence>
<sequence>MLKPWQTIDETVVYDAKWFKLWRDTVLKGNGQPMPNYYVFEFTNWVTVLPVTKEGKVILVKQYRYALGTWSIELPGGVMEKDESSPQLTAIRELREETGSICEHIKQVAVIAPNPATHTNRMFCFLATGCEIVHNQELDENEEIEILQVTIKELKQLITDNKIIQSLHISAILYGLIALDEVSFK</sequence>
<dbReference type="PANTHER" id="PTHR11839:SF1">
    <property type="entry name" value="ADP-SUGAR PYROPHOSPHATASE"/>
    <property type="match status" value="1"/>
</dbReference>
<accession>A0ABT4UPM9</accession>
<proteinExistence type="predicted"/>
<dbReference type="PANTHER" id="PTHR11839">
    <property type="entry name" value="UDP/ADP-SUGAR PYROPHOSPHATASE"/>
    <property type="match status" value="1"/>
</dbReference>
<dbReference type="PROSITE" id="PS51462">
    <property type="entry name" value="NUDIX"/>
    <property type="match status" value="1"/>
</dbReference>
<evidence type="ECO:0000313" key="3">
    <source>
        <dbReference type="EMBL" id="MDA3616806.1"/>
    </source>
</evidence>
<dbReference type="RefSeq" id="WP_407033136.1">
    <property type="nucleotide sequence ID" value="NZ_JAQGEF010000046.1"/>
</dbReference>